<sequence length="141" mass="15619">MTLDEIIDGFEFLDDWEDRYRFLIELGRTLEPLSDDERNAATKVEGCASQVWLVSQTQRGADGSPRLTFRGDSDAHLVRGLIAILIALYSGRSAQEIAQTDAQALLDRFGLGTHLTPQRSNGVRAMVNRIRSEAARILASA</sequence>
<proteinExistence type="inferred from homology"/>
<gene>
    <name evidence="3" type="ORF">GCM10007276_12960</name>
</gene>
<dbReference type="Gene3D" id="3.90.1010.10">
    <property type="match status" value="1"/>
</dbReference>
<reference evidence="3" key="2">
    <citation type="submission" date="2020-09" db="EMBL/GenBank/DDBJ databases">
        <authorList>
            <person name="Sun Q."/>
            <person name="Sedlacek I."/>
        </authorList>
    </citation>
    <scope>NUCLEOTIDE SEQUENCE</scope>
    <source>
        <strain evidence="3">CCM 7684</strain>
    </source>
</reference>
<name>A0A8J2VP63_9RHOB</name>
<evidence type="ECO:0000313" key="4">
    <source>
        <dbReference type="Proteomes" id="UP000602745"/>
    </source>
</evidence>
<dbReference type="AlphaFoldDB" id="A0A8J2VP63"/>
<evidence type="ECO:0000256" key="1">
    <source>
        <dbReference type="ARBA" id="ARBA00010282"/>
    </source>
</evidence>
<dbReference type="SUPFAM" id="SSF82649">
    <property type="entry name" value="SufE/NifU"/>
    <property type="match status" value="1"/>
</dbReference>
<evidence type="ECO:0000313" key="3">
    <source>
        <dbReference type="EMBL" id="GGE36895.1"/>
    </source>
</evidence>
<protein>
    <submittedName>
        <fullName evidence="3">Cysteine desufuration protein SufE</fullName>
    </submittedName>
</protein>
<reference evidence="3" key="1">
    <citation type="journal article" date="2014" name="Int. J. Syst. Evol. Microbiol.">
        <title>Complete genome sequence of Corynebacterium casei LMG S-19264T (=DSM 44701T), isolated from a smear-ripened cheese.</title>
        <authorList>
            <consortium name="US DOE Joint Genome Institute (JGI-PGF)"/>
            <person name="Walter F."/>
            <person name="Albersmeier A."/>
            <person name="Kalinowski J."/>
            <person name="Ruckert C."/>
        </authorList>
    </citation>
    <scope>NUCLEOTIDE SEQUENCE</scope>
    <source>
        <strain evidence="3">CCM 7684</strain>
    </source>
</reference>
<accession>A0A8J2VP63</accession>
<keyword evidence="4" id="KW-1185">Reference proteome</keyword>
<comment type="caution">
    <text evidence="3">The sequence shown here is derived from an EMBL/GenBank/DDBJ whole genome shotgun (WGS) entry which is preliminary data.</text>
</comment>
<feature type="domain" description="Fe-S metabolism associated" evidence="2">
    <location>
        <begin position="8"/>
        <end position="132"/>
    </location>
</feature>
<dbReference type="Proteomes" id="UP000602745">
    <property type="component" value="Unassembled WGS sequence"/>
</dbReference>
<dbReference type="PANTHER" id="PTHR43597">
    <property type="entry name" value="SULFUR ACCEPTOR PROTEIN CSDE"/>
    <property type="match status" value="1"/>
</dbReference>
<evidence type="ECO:0000259" key="2">
    <source>
        <dbReference type="Pfam" id="PF02657"/>
    </source>
</evidence>
<dbReference type="InterPro" id="IPR003808">
    <property type="entry name" value="Fe-S_metab-assoc_dom"/>
</dbReference>
<dbReference type="Pfam" id="PF02657">
    <property type="entry name" value="SufE"/>
    <property type="match status" value="1"/>
</dbReference>
<dbReference type="RefSeq" id="WP_188408844.1">
    <property type="nucleotide sequence ID" value="NZ_BMCP01000001.1"/>
</dbReference>
<organism evidence="3 4">
    <name type="scientific">Agaricicola taiwanensis</name>
    <dbReference type="NCBI Taxonomy" id="591372"/>
    <lineage>
        <taxon>Bacteria</taxon>
        <taxon>Pseudomonadati</taxon>
        <taxon>Pseudomonadota</taxon>
        <taxon>Alphaproteobacteria</taxon>
        <taxon>Rhodobacterales</taxon>
        <taxon>Paracoccaceae</taxon>
        <taxon>Agaricicola</taxon>
    </lineage>
</organism>
<dbReference type="PANTHER" id="PTHR43597:SF5">
    <property type="entry name" value="SUFE-LIKE PROTEIN 2, CHLOROPLASTIC"/>
    <property type="match status" value="1"/>
</dbReference>
<dbReference type="EMBL" id="BMCP01000001">
    <property type="protein sequence ID" value="GGE36895.1"/>
    <property type="molecule type" value="Genomic_DNA"/>
</dbReference>
<comment type="similarity">
    <text evidence="1">Belongs to the SufE family.</text>
</comment>